<sequence>MIAQQLLLSSGVVYGPSEKDQIRYDTHHPPMTMNVVRHQSSGSCYSTRSVLSNATGSSTRTHRRCRVEVSSVLLGDSGGYSEHTTERGETFAKIPSATRTRQERIHIPEMRGPGSDLSVPRSHSSCARMPSDDTLVSATSKVQQDRRGKEHQGGTLHHARSVEDLIRQLSFSPRILKDSSSSVEELAPSLNARSSVLPNKPSYGDGSARDESLESEKEENKVPPAPMSLPLPPKITRLNFLEVTLLPNQVSHNRNRTRSTSVSEMSESFVNEFVDTGDDASFCSSGHEVNEAIEEKSLITIDSYTPSALNLAPRTPKSLWSRARSSTFASDQSSYVSPCSSDDLTSDSCGEEEDIEDLDHDYNAVNVNHYFDLESTGHLSLEDGLCNASGCYNDMNLIDVKILRPRLNSETLRQWNRFCEEEDSKREIITKDQLIFRGINYLNKTKDTSLPDRESTSIDLQDNDNDSVKESGFPHARSFFSYTNSGSSSRTYSQNSSDQDEVEVISDLDFEMGLNP</sequence>
<protein>
    <submittedName>
        <fullName evidence="2">Uncharacterized protein</fullName>
    </submittedName>
</protein>
<dbReference type="EMBL" id="JALLAZ020001618">
    <property type="protein sequence ID" value="KAL3770877.1"/>
    <property type="molecule type" value="Genomic_DNA"/>
</dbReference>
<proteinExistence type="predicted"/>
<dbReference type="AlphaFoldDB" id="A0ABD3N4F7"/>
<comment type="caution">
    <text evidence="2">The sequence shown here is derived from an EMBL/GenBank/DDBJ whole genome shotgun (WGS) entry which is preliminary data.</text>
</comment>
<accession>A0ABD3N4F7</accession>
<feature type="compositionally biased region" description="Basic and acidic residues" evidence="1">
    <location>
        <begin position="447"/>
        <end position="456"/>
    </location>
</feature>
<feature type="region of interest" description="Disordered" evidence="1">
    <location>
        <begin position="193"/>
        <end position="231"/>
    </location>
</feature>
<feature type="compositionally biased region" description="Basic and acidic residues" evidence="1">
    <location>
        <begin position="207"/>
        <end position="221"/>
    </location>
</feature>
<evidence type="ECO:0000313" key="2">
    <source>
        <dbReference type="EMBL" id="KAL3770877.1"/>
    </source>
</evidence>
<dbReference type="Proteomes" id="UP001530315">
    <property type="component" value="Unassembled WGS sequence"/>
</dbReference>
<keyword evidence="3" id="KW-1185">Reference proteome</keyword>
<feature type="compositionally biased region" description="Polar residues" evidence="1">
    <location>
        <begin position="331"/>
        <end position="348"/>
    </location>
</feature>
<feature type="region of interest" description="Disordered" evidence="1">
    <location>
        <begin position="109"/>
        <end position="161"/>
    </location>
</feature>
<feature type="compositionally biased region" description="Basic and acidic residues" evidence="1">
    <location>
        <begin position="143"/>
        <end position="152"/>
    </location>
</feature>
<reference evidence="2 3" key="1">
    <citation type="submission" date="2024-10" db="EMBL/GenBank/DDBJ databases">
        <title>Updated reference genomes for cyclostephanoid diatoms.</title>
        <authorList>
            <person name="Roberts W.R."/>
            <person name="Alverson A.J."/>
        </authorList>
    </citation>
    <scope>NUCLEOTIDE SEQUENCE [LARGE SCALE GENOMIC DNA]</scope>
    <source>
        <strain evidence="2 3">AJA276-08</strain>
    </source>
</reference>
<name>A0ABD3N4F7_9STRA</name>
<gene>
    <name evidence="2" type="ORF">ACHAW5_003965</name>
</gene>
<evidence type="ECO:0000256" key="1">
    <source>
        <dbReference type="SAM" id="MobiDB-lite"/>
    </source>
</evidence>
<organism evidence="2 3">
    <name type="scientific">Stephanodiscus triporus</name>
    <dbReference type="NCBI Taxonomy" id="2934178"/>
    <lineage>
        <taxon>Eukaryota</taxon>
        <taxon>Sar</taxon>
        <taxon>Stramenopiles</taxon>
        <taxon>Ochrophyta</taxon>
        <taxon>Bacillariophyta</taxon>
        <taxon>Coscinodiscophyceae</taxon>
        <taxon>Thalassiosirophycidae</taxon>
        <taxon>Stephanodiscales</taxon>
        <taxon>Stephanodiscaceae</taxon>
        <taxon>Stephanodiscus</taxon>
    </lineage>
</organism>
<evidence type="ECO:0000313" key="3">
    <source>
        <dbReference type="Proteomes" id="UP001530315"/>
    </source>
</evidence>
<feature type="region of interest" description="Disordered" evidence="1">
    <location>
        <begin position="331"/>
        <end position="350"/>
    </location>
</feature>
<feature type="region of interest" description="Disordered" evidence="1">
    <location>
        <begin position="447"/>
        <end position="468"/>
    </location>
</feature>